<reference evidence="2" key="1">
    <citation type="journal article" date="2020" name="New Phytol.">
        <title>Comparative genomics reveals dynamic genome evolution in host specialist ectomycorrhizal fungi.</title>
        <authorList>
            <person name="Lofgren L.A."/>
            <person name="Nguyen N.H."/>
            <person name="Vilgalys R."/>
            <person name="Ruytinx J."/>
            <person name="Liao H.L."/>
            <person name="Branco S."/>
            <person name="Kuo A."/>
            <person name="LaButti K."/>
            <person name="Lipzen A."/>
            <person name="Andreopoulos W."/>
            <person name="Pangilinan J."/>
            <person name="Riley R."/>
            <person name="Hundley H."/>
            <person name="Na H."/>
            <person name="Barry K."/>
            <person name="Grigoriev I.V."/>
            <person name="Stajich J.E."/>
            <person name="Kennedy P.G."/>
        </authorList>
    </citation>
    <scope>NUCLEOTIDE SEQUENCE</scope>
    <source>
        <strain evidence="2">DOB743</strain>
    </source>
</reference>
<comment type="caution">
    <text evidence="2">The sequence shown here is derived from an EMBL/GenBank/DDBJ whole genome shotgun (WGS) entry which is preliminary data.</text>
</comment>
<proteinExistence type="predicted"/>
<feature type="compositionally biased region" description="Polar residues" evidence="1">
    <location>
        <begin position="95"/>
        <end position="122"/>
    </location>
</feature>
<organism evidence="2 3">
    <name type="scientific">Suillus placidus</name>
    <dbReference type="NCBI Taxonomy" id="48579"/>
    <lineage>
        <taxon>Eukaryota</taxon>
        <taxon>Fungi</taxon>
        <taxon>Dikarya</taxon>
        <taxon>Basidiomycota</taxon>
        <taxon>Agaricomycotina</taxon>
        <taxon>Agaricomycetes</taxon>
        <taxon>Agaricomycetidae</taxon>
        <taxon>Boletales</taxon>
        <taxon>Suillineae</taxon>
        <taxon>Suillaceae</taxon>
        <taxon>Suillus</taxon>
    </lineage>
</organism>
<keyword evidence="3" id="KW-1185">Reference proteome</keyword>
<dbReference type="Proteomes" id="UP000714275">
    <property type="component" value="Unassembled WGS sequence"/>
</dbReference>
<dbReference type="EMBL" id="JABBWD010000040">
    <property type="protein sequence ID" value="KAG1774601.1"/>
    <property type="molecule type" value="Genomic_DNA"/>
</dbReference>
<protein>
    <submittedName>
        <fullName evidence="2">Uncharacterized protein</fullName>
    </submittedName>
</protein>
<feature type="region of interest" description="Disordered" evidence="1">
    <location>
        <begin position="75"/>
        <end position="122"/>
    </location>
</feature>
<evidence type="ECO:0000313" key="2">
    <source>
        <dbReference type="EMBL" id="KAG1774601.1"/>
    </source>
</evidence>
<dbReference type="OrthoDB" id="2637055at2759"/>
<accession>A0A9P7D121</accession>
<evidence type="ECO:0000256" key="1">
    <source>
        <dbReference type="SAM" id="MobiDB-lite"/>
    </source>
</evidence>
<gene>
    <name evidence="2" type="ORF">EV702DRAFT_1200181</name>
</gene>
<name>A0A9P7D121_9AGAM</name>
<sequence>MVWQFYLFAYPNIPLSLTFQRWIFNDRRAHIISPIPQMNFPWNRTPTQNQLAANPDVLDDDLHCTFVNPPGSLLGANDMLENSSTHSNTADHRTSSPNHHTQPSVDPWTSGNSSSSTDHNRRNFTQGQYLTQSVSPSISQALAVPPPQIAYSCSTTTNMLPSVPNYGSWNSTPTLHSTRHYNPALGGTSIGDSSSLAMGSDYSSQSTFQKVDLNGHSSRSTIPSQYTVANHLPFVFDPNTMSTSDFSPYNTLPHQWQTHANPQPGPLRLPFMPMIPPPSAVESSRFMFVMQPQASHGEQIGYPSNQPPINQPYPFPLHSHPSSPLLSCRWLNDDVVTPCGFTGTLEALKLHCKTIHFTGSKIAQIECHWEGCDYYKHGDPTVRVMRRDCIWRHTCEIHLRLKRGSV</sequence>
<evidence type="ECO:0000313" key="3">
    <source>
        <dbReference type="Proteomes" id="UP000714275"/>
    </source>
</evidence>
<dbReference type="AlphaFoldDB" id="A0A9P7D121"/>